<keyword evidence="2" id="KW-1185">Reference proteome</keyword>
<evidence type="ECO:0008006" key="3">
    <source>
        <dbReference type="Google" id="ProtNLM"/>
    </source>
</evidence>
<dbReference type="Pfam" id="PF13797">
    <property type="entry name" value="Post_transc_reg"/>
    <property type="match status" value="1"/>
</dbReference>
<evidence type="ECO:0000313" key="1">
    <source>
        <dbReference type="EMBL" id="MBP1042960.1"/>
    </source>
</evidence>
<dbReference type="Proteomes" id="UP000674938">
    <property type="component" value="Unassembled WGS sequence"/>
</dbReference>
<dbReference type="EMBL" id="JAEEGA010000013">
    <property type="protein sequence ID" value="MBP1042960.1"/>
    <property type="molecule type" value="Genomic_DNA"/>
</dbReference>
<evidence type="ECO:0000313" key="2">
    <source>
        <dbReference type="Proteomes" id="UP000674938"/>
    </source>
</evidence>
<dbReference type="InterPro" id="IPR025716">
    <property type="entry name" value="Post-transcriptional_regulator"/>
</dbReference>
<dbReference type="RefSeq" id="WP_209530726.1">
    <property type="nucleotide sequence ID" value="NZ_JAEEGA010000013.1"/>
</dbReference>
<sequence>MEANRSWKDKLFLNKSVKTKCKEFHENGYSSVQELDLWEYLVTYRWVKNDGLTLSEKKQDVLTVTFNDFFDFQRIKAQTRDVKRFDWNDIEDIL</sequence>
<name>A0A940SW47_9ENTE</name>
<accession>A0A940SW47</accession>
<reference evidence="1" key="1">
    <citation type="submission" date="2020-12" db="EMBL/GenBank/DDBJ databases">
        <title>Vagococcus allomyrinae sp. nov. and Enterococcus lavae sp. nov., isolated from the larvae of Allomyrina dichotoma.</title>
        <authorList>
            <person name="Lee S.D."/>
        </authorList>
    </citation>
    <scope>NUCLEOTIDE SEQUENCE</scope>
    <source>
        <strain evidence="1">BWB3-3</strain>
    </source>
</reference>
<gene>
    <name evidence="1" type="ORF">I6N95_18255</name>
</gene>
<organism evidence="1 2">
    <name type="scientific">Vagococcus allomyrinae</name>
    <dbReference type="NCBI Taxonomy" id="2794353"/>
    <lineage>
        <taxon>Bacteria</taxon>
        <taxon>Bacillati</taxon>
        <taxon>Bacillota</taxon>
        <taxon>Bacilli</taxon>
        <taxon>Lactobacillales</taxon>
        <taxon>Enterococcaceae</taxon>
        <taxon>Vagococcus</taxon>
    </lineage>
</organism>
<dbReference type="AlphaFoldDB" id="A0A940SW47"/>
<proteinExistence type="predicted"/>
<protein>
    <recommendedName>
        <fullName evidence="3">Post-transcriptional regulator</fullName>
    </recommendedName>
</protein>
<comment type="caution">
    <text evidence="1">The sequence shown here is derived from an EMBL/GenBank/DDBJ whole genome shotgun (WGS) entry which is preliminary data.</text>
</comment>